<sequence>MPKLSVDDRTIEHVKRIKPTLGLTSRAGVIPISEHQDTDPNDNFTLAQPPIVPDFTKALNKNALRGKRIGVPRRAFLNDSISGNDPFVNVVFEEALATIRSLGATVVDPADLPSADEIVIQIDAYYAGLLKNPSGVRNLAGLIAFDNANPQLEEPVNFTDQSELIASEATTGRNAAFFQALAFDHELGRTRGIDAALKEHQLDALVLPAPGFTTVPAALAGYPIVTVPLGFYPDNVTIGSAGPLPSIPLLGSHRTSSSAPPSPSSI</sequence>
<name>A0A9P5NDG8_GYMJU</name>
<proteinExistence type="predicted"/>
<comment type="caution">
    <text evidence="1">The sequence shown here is derived from an EMBL/GenBank/DDBJ whole genome shotgun (WGS) entry which is preliminary data.</text>
</comment>
<protein>
    <submittedName>
        <fullName evidence="1">Amidase signature domain-containing protein</fullName>
    </submittedName>
</protein>
<dbReference type="PANTHER" id="PTHR42678">
    <property type="entry name" value="AMIDASE"/>
    <property type="match status" value="1"/>
</dbReference>
<dbReference type="Proteomes" id="UP000724874">
    <property type="component" value="Unassembled WGS sequence"/>
</dbReference>
<organism evidence="1 2">
    <name type="scientific">Gymnopilus junonius</name>
    <name type="common">Spectacular rustgill mushroom</name>
    <name type="synonym">Gymnopilus spectabilis subsp. junonius</name>
    <dbReference type="NCBI Taxonomy" id="109634"/>
    <lineage>
        <taxon>Eukaryota</taxon>
        <taxon>Fungi</taxon>
        <taxon>Dikarya</taxon>
        <taxon>Basidiomycota</taxon>
        <taxon>Agaricomycotina</taxon>
        <taxon>Agaricomycetes</taxon>
        <taxon>Agaricomycetidae</taxon>
        <taxon>Agaricales</taxon>
        <taxon>Agaricineae</taxon>
        <taxon>Hymenogastraceae</taxon>
        <taxon>Gymnopilus</taxon>
    </lineage>
</organism>
<reference evidence="1" key="1">
    <citation type="submission" date="2020-11" db="EMBL/GenBank/DDBJ databases">
        <authorList>
            <consortium name="DOE Joint Genome Institute"/>
            <person name="Ahrendt S."/>
            <person name="Riley R."/>
            <person name="Andreopoulos W."/>
            <person name="LaButti K."/>
            <person name="Pangilinan J."/>
            <person name="Ruiz-duenas F.J."/>
            <person name="Barrasa J.M."/>
            <person name="Sanchez-Garcia M."/>
            <person name="Camarero S."/>
            <person name="Miyauchi S."/>
            <person name="Serrano A."/>
            <person name="Linde D."/>
            <person name="Babiker R."/>
            <person name="Drula E."/>
            <person name="Ayuso-Fernandez I."/>
            <person name="Pacheco R."/>
            <person name="Padilla G."/>
            <person name="Ferreira P."/>
            <person name="Barriuso J."/>
            <person name="Kellner H."/>
            <person name="Castanera R."/>
            <person name="Alfaro M."/>
            <person name="Ramirez L."/>
            <person name="Pisabarro A.G."/>
            <person name="Kuo A."/>
            <person name="Tritt A."/>
            <person name="Lipzen A."/>
            <person name="He G."/>
            <person name="Yan M."/>
            <person name="Ng V."/>
            <person name="Cullen D."/>
            <person name="Martin F."/>
            <person name="Rosso M.-N."/>
            <person name="Henrissat B."/>
            <person name="Hibbett D."/>
            <person name="Martinez A.T."/>
            <person name="Grigoriev I.V."/>
        </authorList>
    </citation>
    <scope>NUCLEOTIDE SEQUENCE</scope>
    <source>
        <strain evidence="1">AH 44721</strain>
    </source>
</reference>
<dbReference type="PANTHER" id="PTHR42678:SF34">
    <property type="entry name" value="OS04G0183300 PROTEIN"/>
    <property type="match status" value="1"/>
</dbReference>
<dbReference type="AlphaFoldDB" id="A0A9P5NDG8"/>
<dbReference type="OrthoDB" id="566138at2759"/>
<dbReference type="Gene3D" id="3.90.1300.10">
    <property type="entry name" value="Amidase signature (AS) domain"/>
    <property type="match status" value="1"/>
</dbReference>
<evidence type="ECO:0000313" key="1">
    <source>
        <dbReference type="EMBL" id="KAF8879003.1"/>
    </source>
</evidence>
<gene>
    <name evidence="1" type="ORF">CPB84DRAFT_1966052</name>
</gene>
<dbReference type="EMBL" id="JADNYJ010000153">
    <property type="protein sequence ID" value="KAF8879003.1"/>
    <property type="molecule type" value="Genomic_DNA"/>
</dbReference>
<accession>A0A9P5NDG8</accession>
<keyword evidence="2" id="KW-1185">Reference proteome</keyword>
<dbReference type="InterPro" id="IPR036928">
    <property type="entry name" value="AS_sf"/>
</dbReference>
<dbReference type="SUPFAM" id="SSF75304">
    <property type="entry name" value="Amidase signature (AS) enzymes"/>
    <property type="match status" value="1"/>
</dbReference>
<evidence type="ECO:0000313" key="2">
    <source>
        <dbReference type="Proteomes" id="UP000724874"/>
    </source>
</evidence>